<keyword evidence="2" id="KW-0812">Transmembrane</keyword>
<feature type="transmembrane region" description="Helical" evidence="2">
    <location>
        <begin position="12"/>
        <end position="36"/>
    </location>
</feature>
<comment type="caution">
    <text evidence="4">The sequence shown here is derived from an EMBL/GenBank/DDBJ whole genome shotgun (WGS) entry which is preliminary data.</text>
</comment>
<reference evidence="5" key="1">
    <citation type="journal article" date="2019" name="Int. J. Syst. Evol. Microbiol.">
        <title>The Global Catalogue of Microorganisms (GCM) 10K type strain sequencing project: providing services to taxonomists for standard genome sequencing and annotation.</title>
        <authorList>
            <consortium name="The Broad Institute Genomics Platform"/>
            <consortium name="The Broad Institute Genome Sequencing Center for Infectious Disease"/>
            <person name="Wu L."/>
            <person name="Ma J."/>
        </authorList>
    </citation>
    <scope>NUCLEOTIDE SEQUENCE [LARGE SCALE GENOMIC DNA]</scope>
    <source>
        <strain evidence="5">CCUG 60523</strain>
    </source>
</reference>
<comment type="similarity">
    <text evidence="1">Belongs to the bacterial sugar transferase family.</text>
</comment>
<dbReference type="Pfam" id="PF02397">
    <property type="entry name" value="Bac_transf"/>
    <property type="match status" value="1"/>
</dbReference>
<evidence type="ECO:0000313" key="5">
    <source>
        <dbReference type="Proteomes" id="UP001595805"/>
    </source>
</evidence>
<gene>
    <name evidence="4" type="ORF">ACFOSV_12270</name>
</gene>
<name>A0ABV8AVR7_9BACT</name>
<feature type="domain" description="Bacterial sugar transferase" evidence="3">
    <location>
        <begin position="8"/>
        <end position="182"/>
    </location>
</feature>
<evidence type="ECO:0000256" key="2">
    <source>
        <dbReference type="SAM" id="Phobius"/>
    </source>
</evidence>
<keyword evidence="2" id="KW-0472">Membrane</keyword>
<dbReference type="Proteomes" id="UP001595805">
    <property type="component" value="Unassembled WGS sequence"/>
</dbReference>
<sequence length="214" mass="24557">MIYQKVFKRPLDIFVASILFLILSPVFILLSIALFVHHSGHPFFYQWRPGLNGKCFKIIKFKTMSDEVDEDGILLSDDKRLGTFGKMIRKASLDEIPQLINVIRGDMSLVGPRPLLREYLGLYSPTQAKRHRVRPGVTGWAQVNGRNAITWEKKFDFDVWYVENLTFLLDFQILVKTFFNVITGKGVTQHGHVSVGKFQGQGSNTRKLEVRLKS</sequence>
<protein>
    <submittedName>
        <fullName evidence="4">Sugar transferase</fullName>
    </submittedName>
</protein>
<keyword evidence="5" id="KW-1185">Reference proteome</keyword>
<dbReference type="RefSeq" id="WP_377906306.1">
    <property type="nucleotide sequence ID" value="NZ_JBHRZS010000007.1"/>
</dbReference>
<evidence type="ECO:0000313" key="4">
    <source>
        <dbReference type="EMBL" id="MFC3880962.1"/>
    </source>
</evidence>
<dbReference type="GO" id="GO:0016740">
    <property type="term" value="F:transferase activity"/>
    <property type="evidence" value="ECO:0007669"/>
    <property type="project" value="UniProtKB-KW"/>
</dbReference>
<organism evidence="4 5">
    <name type="scientific">Algoriphagus namhaensis</name>
    <dbReference type="NCBI Taxonomy" id="915353"/>
    <lineage>
        <taxon>Bacteria</taxon>
        <taxon>Pseudomonadati</taxon>
        <taxon>Bacteroidota</taxon>
        <taxon>Cytophagia</taxon>
        <taxon>Cytophagales</taxon>
        <taxon>Cyclobacteriaceae</taxon>
        <taxon>Algoriphagus</taxon>
    </lineage>
</organism>
<dbReference type="EMBL" id="JBHRZS010000007">
    <property type="protein sequence ID" value="MFC3880962.1"/>
    <property type="molecule type" value="Genomic_DNA"/>
</dbReference>
<accession>A0ABV8AVR7</accession>
<keyword evidence="2" id="KW-1133">Transmembrane helix</keyword>
<evidence type="ECO:0000256" key="1">
    <source>
        <dbReference type="ARBA" id="ARBA00006464"/>
    </source>
</evidence>
<dbReference type="PANTHER" id="PTHR30576:SF8">
    <property type="entry name" value="UNDECAPRENYL-PHOSPHATE GALACTOSE PHOSPHOTRANSFERASE"/>
    <property type="match status" value="1"/>
</dbReference>
<keyword evidence="4" id="KW-0808">Transferase</keyword>
<dbReference type="InterPro" id="IPR003362">
    <property type="entry name" value="Bact_transf"/>
</dbReference>
<evidence type="ECO:0000259" key="3">
    <source>
        <dbReference type="Pfam" id="PF02397"/>
    </source>
</evidence>
<proteinExistence type="inferred from homology"/>
<dbReference type="PANTHER" id="PTHR30576">
    <property type="entry name" value="COLANIC BIOSYNTHESIS UDP-GLUCOSE LIPID CARRIER TRANSFERASE"/>
    <property type="match status" value="1"/>
</dbReference>